<evidence type="ECO:0008006" key="2">
    <source>
        <dbReference type="Google" id="ProtNLM"/>
    </source>
</evidence>
<dbReference type="PANTHER" id="PTHR33710">
    <property type="entry name" value="BNAC02G09200D PROTEIN"/>
    <property type="match status" value="1"/>
</dbReference>
<dbReference type="SUPFAM" id="SSF56219">
    <property type="entry name" value="DNase I-like"/>
    <property type="match status" value="1"/>
</dbReference>
<reference evidence="1" key="1">
    <citation type="submission" date="2020-06" db="EMBL/GenBank/DDBJ databases">
        <authorList>
            <person name="Li T."/>
            <person name="Hu X."/>
            <person name="Zhang T."/>
            <person name="Song X."/>
            <person name="Zhang H."/>
            <person name="Dai N."/>
            <person name="Sheng W."/>
            <person name="Hou X."/>
            <person name="Wei L."/>
        </authorList>
    </citation>
    <scope>NUCLEOTIDE SEQUENCE</scope>
    <source>
        <strain evidence="1">KEN1</strain>
        <tissue evidence="1">Leaf</tissue>
    </source>
</reference>
<dbReference type="AlphaFoldDB" id="A0AAW2VXA2"/>
<sequence length="139" mass="16091">MWIQSYSKNHIDALVKGDKDSERWRLTGIYGQPEVTRRKETWMLLRQLNQKSIRPWLCLRDFNEILHQHEKEGQNPRAQWQITDFRKCLDECGLRDKGYKGNPFTWCNGREAPNTVSTAGSSMLLSEVGSFVSKSTGTA</sequence>
<dbReference type="InterPro" id="IPR036691">
    <property type="entry name" value="Endo/exonu/phosph_ase_sf"/>
</dbReference>
<reference evidence="1" key="2">
    <citation type="journal article" date="2024" name="Plant">
        <title>Genomic evolution and insights into agronomic trait innovations of Sesamum species.</title>
        <authorList>
            <person name="Miao H."/>
            <person name="Wang L."/>
            <person name="Qu L."/>
            <person name="Liu H."/>
            <person name="Sun Y."/>
            <person name="Le M."/>
            <person name="Wang Q."/>
            <person name="Wei S."/>
            <person name="Zheng Y."/>
            <person name="Lin W."/>
            <person name="Duan Y."/>
            <person name="Cao H."/>
            <person name="Xiong S."/>
            <person name="Wang X."/>
            <person name="Wei L."/>
            <person name="Li C."/>
            <person name="Ma Q."/>
            <person name="Ju M."/>
            <person name="Zhao R."/>
            <person name="Li G."/>
            <person name="Mu C."/>
            <person name="Tian Q."/>
            <person name="Mei H."/>
            <person name="Zhang T."/>
            <person name="Gao T."/>
            <person name="Zhang H."/>
        </authorList>
    </citation>
    <scope>NUCLEOTIDE SEQUENCE</scope>
    <source>
        <strain evidence="1">KEN1</strain>
    </source>
</reference>
<dbReference type="EMBL" id="JACGWN010000009">
    <property type="protein sequence ID" value="KAL0434334.1"/>
    <property type="molecule type" value="Genomic_DNA"/>
</dbReference>
<dbReference type="PANTHER" id="PTHR33710:SF71">
    <property type="entry name" value="ENDONUCLEASE_EXONUCLEASE_PHOSPHATASE DOMAIN-CONTAINING PROTEIN"/>
    <property type="match status" value="1"/>
</dbReference>
<proteinExistence type="predicted"/>
<accession>A0AAW2VXA2</accession>
<gene>
    <name evidence="1" type="ORF">Slati_2767700</name>
</gene>
<organism evidence="1">
    <name type="scientific">Sesamum latifolium</name>
    <dbReference type="NCBI Taxonomy" id="2727402"/>
    <lineage>
        <taxon>Eukaryota</taxon>
        <taxon>Viridiplantae</taxon>
        <taxon>Streptophyta</taxon>
        <taxon>Embryophyta</taxon>
        <taxon>Tracheophyta</taxon>
        <taxon>Spermatophyta</taxon>
        <taxon>Magnoliopsida</taxon>
        <taxon>eudicotyledons</taxon>
        <taxon>Gunneridae</taxon>
        <taxon>Pentapetalae</taxon>
        <taxon>asterids</taxon>
        <taxon>lamiids</taxon>
        <taxon>Lamiales</taxon>
        <taxon>Pedaliaceae</taxon>
        <taxon>Sesamum</taxon>
    </lineage>
</organism>
<evidence type="ECO:0000313" key="1">
    <source>
        <dbReference type="EMBL" id="KAL0434334.1"/>
    </source>
</evidence>
<comment type="caution">
    <text evidence="1">The sequence shown here is derived from an EMBL/GenBank/DDBJ whole genome shotgun (WGS) entry which is preliminary data.</text>
</comment>
<dbReference type="Gene3D" id="3.60.10.10">
    <property type="entry name" value="Endonuclease/exonuclease/phosphatase"/>
    <property type="match status" value="1"/>
</dbReference>
<name>A0AAW2VXA2_9LAMI</name>
<protein>
    <recommendedName>
        <fullName evidence="2">Exo_endo_phos domain-containing protein</fullName>
    </recommendedName>
</protein>